<organism evidence="1 2">
    <name type="scientific">Arthrobacter phage Emotion</name>
    <dbReference type="NCBI Taxonomy" id="3038361"/>
    <lineage>
        <taxon>Viruses</taxon>
        <taxon>Duplodnaviria</taxon>
        <taxon>Heunggongvirae</taxon>
        <taxon>Uroviricota</taxon>
        <taxon>Caudoviricetes</taxon>
        <taxon>Casidaviridae</taxon>
        <taxon>Emotionvirus</taxon>
        <taxon>Emotionvirus emotion</taxon>
    </lineage>
</organism>
<dbReference type="Gene3D" id="3.40.50.10400">
    <property type="entry name" value="Hypothetical protein PA1492"/>
    <property type="match status" value="1"/>
</dbReference>
<gene>
    <name evidence="1" type="primary">33</name>
    <name evidence="1" type="ORF">SEA_EMOTION_33</name>
</gene>
<reference evidence="1" key="1">
    <citation type="submission" date="2023-03" db="EMBL/GenBank/DDBJ databases">
        <authorList>
            <person name="Barcik Weissman S.N."/>
            <person name="Chang S."/>
            <person name="Chen D.A."/>
            <person name="Chew B."/>
            <person name="De Jesus J.L."/>
            <person name="Han M.T."/>
            <person name="Hsu T.-Y."/>
            <person name="Rivera W."/>
            <person name="Vu T.L."/>
            <person name="Garza D.R."/>
            <person name="Stephenson J.C."/>
            <person name="Zorawik M."/>
            <person name="Reddi K."/>
            <person name="Freise A.C."/>
            <person name="Furlong K.P."/>
            <person name="Rudner A.D."/>
            <person name="Beyer A.R."/>
            <person name="Chong R.A."/>
            <person name="Edgington N.P."/>
            <person name="Garcia Costas A.M."/>
            <person name="Gibb B.P."/>
            <person name="Klyczek K.K."/>
            <person name="Swerdlow S.J."/>
            <person name="Russell D.A."/>
            <person name="Jacobs-Sera D."/>
            <person name="Hatfull G.F."/>
        </authorList>
    </citation>
    <scope>NUCLEOTIDE SEQUENCE</scope>
</reference>
<keyword evidence="2" id="KW-1185">Reference proteome</keyword>
<dbReference type="Proteomes" id="UP001240749">
    <property type="component" value="Segment"/>
</dbReference>
<evidence type="ECO:0000313" key="2">
    <source>
        <dbReference type="Proteomes" id="UP001240749"/>
    </source>
</evidence>
<dbReference type="Pfam" id="PF14359">
    <property type="entry name" value="DUF4406"/>
    <property type="match status" value="1"/>
</dbReference>
<sequence length="126" mass="13977">MRLYLAGPMTGYPRWNFDAFHLAAAALRAKGYTVLSPAEMDLTAGFDPDAPVEEFTLQDRQRALRNDLRVILDRSDAIAVLPDWEKSAGASIEVAVAKAIGRAVLEVDDLLQADLRTFRDLEVYPV</sequence>
<name>A0AA49ERX3_9CAUD</name>
<dbReference type="SUPFAM" id="SSF52309">
    <property type="entry name" value="N-(deoxy)ribosyltransferase-like"/>
    <property type="match status" value="1"/>
</dbReference>
<accession>A0AA49ERX3</accession>
<dbReference type="EMBL" id="OQ709216">
    <property type="protein sequence ID" value="WGH21382.1"/>
    <property type="molecule type" value="Genomic_DNA"/>
</dbReference>
<evidence type="ECO:0000313" key="1">
    <source>
        <dbReference type="EMBL" id="WGH21382.1"/>
    </source>
</evidence>
<proteinExistence type="predicted"/>
<dbReference type="InterPro" id="IPR025518">
    <property type="entry name" value="DUF4406"/>
</dbReference>
<protein>
    <submittedName>
        <fullName evidence="1">Nucleoside deoxyribosyltransferase</fullName>
    </submittedName>
</protein>